<dbReference type="Gene3D" id="3.30.2010.10">
    <property type="entry name" value="Metalloproteases ('zincins'), catalytic domain"/>
    <property type="match status" value="1"/>
</dbReference>
<dbReference type="PANTHER" id="PTHR30399:SF1">
    <property type="entry name" value="UTP PYROPHOSPHATASE"/>
    <property type="match status" value="1"/>
</dbReference>
<dbReference type="Pfam" id="PF01863">
    <property type="entry name" value="YgjP-like"/>
    <property type="match status" value="2"/>
</dbReference>
<feature type="domain" description="YgjP-like metallopeptidase" evidence="1">
    <location>
        <begin position="14"/>
        <end position="60"/>
    </location>
</feature>
<feature type="domain" description="YgjP-like metallopeptidase" evidence="1">
    <location>
        <begin position="74"/>
        <end position="171"/>
    </location>
</feature>
<accession>A0A1F6CN99</accession>
<evidence type="ECO:0000259" key="1">
    <source>
        <dbReference type="Pfam" id="PF01863"/>
    </source>
</evidence>
<comment type="caution">
    <text evidence="2">The sequence shown here is derived from an EMBL/GenBank/DDBJ whole genome shotgun (WGS) entry which is preliminary data.</text>
</comment>
<dbReference type="PANTHER" id="PTHR30399">
    <property type="entry name" value="UNCHARACTERIZED PROTEIN YGJP"/>
    <property type="match status" value="1"/>
</dbReference>
<reference evidence="2 3" key="1">
    <citation type="journal article" date="2016" name="Nat. Commun.">
        <title>Thousands of microbial genomes shed light on interconnected biogeochemical processes in an aquifer system.</title>
        <authorList>
            <person name="Anantharaman K."/>
            <person name="Brown C.T."/>
            <person name="Hug L.A."/>
            <person name="Sharon I."/>
            <person name="Castelle C.J."/>
            <person name="Probst A.J."/>
            <person name="Thomas B.C."/>
            <person name="Singh A."/>
            <person name="Wilkins M.J."/>
            <person name="Karaoz U."/>
            <person name="Brodie E.L."/>
            <person name="Williams K.H."/>
            <person name="Hubbard S.S."/>
            <person name="Banfield J.F."/>
        </authorList>
    </citation>
    <scope>NUCLEOTIDE SEQUENCE [LARGE SCALE GENOMIC DNA]</scope>
</reference>
<dbReference type="AlphaFoldDB" id="A0A1F6CN99"/>
<protein>
    <recommendedName>
        <fullName evidence="1">YgjP-like metallopeptidase domain-containing protein</fullName>
    </recommendedName>
</protein>
<dbReference type="EMBL" id="MFKW01000052">
    <property type="protein sequence ID" value="OGG50342.1"/>
    <property type="molecule type" value="Genomic_DNA"/>
</dbReference>
<dbReference type="Proteomes" id="UP000176445">
    <property type="component" value="Unassembled WGS sequence"/>
</dbReference>
<proteinExistence type="predicted"/>
<organism evidence="2 3">
    <name type="scientific">Candidatus Kaiserbacteria bacterium RIFCSPHIGHO2_01_FULL_54_36b</name>
    <dbReference type="NCBI Taxonomy" id="1798483"/>
    <lineage>
        <taxon>Bacteria</taxon>
        <taxon>Candidatus Kaiseribacteriota</taxon>
    </lineage>
</organism>
<sequence length="177" mass="20560">MSIEYTLKPSARARTMRLTVFPDARVVVTTPRVFAHDAVQRFIAKHAAWIGKHLKKARGREIVYISRREIAGQKQRALAYARARCSHFCATYGFTYNKISIRAQKSRWGSCSQKGNLSFNYKIAALSPHMRDYIIVHELCHLAEMNHSKRFWDLVARAIPHHKEIRRELRKIAVVCQ</sequence>
<evidence type="ECO:0000313" key="3">
    <source>
        <dbReference type="Proteomes" id="UP000176445"/>
    </source>
</evidence>
<evidence type="ECO:0000313" key="2">
    <source>
        <dbReference type="EMBL" id="OGG50342.1"/>
    </source>
</evidence>
<gene>
    <name evidence="2" type="ORF">A2704_05350</name>
</gene>
<dbReference type="InterPro" id="IPR053136">
    <property type="entry name" value="UTP_pyrophosphatase-like"/>
</dbReference>
<name>A0A1F6CN99_9BACT</name>
<dbReference type="CDD" id="cd07344">
    <property type="entry name" value="M48_yhfN_like"/>
    <property type="match status" value="1"/>
</dbReference>
<dbReference type="InterPro" id="IPR002725">
    <property type="entry name" value="YgjP-like_metallopeptidase"/>
</dbReference>